<name>A0AAD6X0I1_9AGAR</name>
<dbReference type="EMBL" id="JARJCM010000092">
    <property type="protein sequence ID" value="KAJ7030321.1"/>
    <property type="molecule type" value="Genomic_DNA"/>
</dbReference>
<dbReference type="Pfam" id="PF04928">
    <property type="entry name" value="PAP_central"/>
    <property type="match status" value="1"/>
</dbReference>
<dbReference type="GO" id="GO:1990817">
    <property type="term" value="F:poly(A) RNA polymerase activity"/>
    <property type="evidence" value="ECO:0007669"/>
    <property type="project" value="InterPro"/>
</dbReference>
<sequence length="78" mass="8158">MLCASSRPSLLSRVLRGRRSPSFSDKAISSNLNGFLGGVARAMLVARTLPLYPNVGAGAIVARFFAVMLISPPPSVLG</sequence>
<organism evidence="2 3">
    <name type="scientific">Mycena alexandri</name>
    <dbReference type="NCBI Taxonomy" id="1745969"/>
    <lineage>
        <taxon>Eukaryota</taxon>
        <taxon>Fungi</taxon>
        <taxon>Dikarya</taxon>
        <taxon>Basidiomycota</taxon>
        <taxon>Agaricomycotina</taxon>
        <taxon>Agaricomycetes</taxon>
        <taxon>Agaricomycetidae</taxon>
        <taxon>Agaricales</taxon>
        <taxon>Marasmiineae</taxon>
        <taxon>Mycenaceae</taxon>
        <taxon>Mycena</taxon>
    </lineage>
</organism>
<evidence type="ECO:0000259" key="1">
    <source>
        <dbReference type="Pfam" id="PF04928"/>
    </source>
</evidence>
<dbReference type="Gene3D" id="1.10.1410.10">
    <property type="match status" value="1"/>
</dbReference>
<proteinExistence type="predicted"/>
<comment type="caution">
    <text evidence="2">The sequence shown here is derived from an EMBL/GenBank/DDBJ whole genome shotgun (WGS) entry which is preliminary data.</text>
</comment>
<evidence type="ECO:0000313" key="2">
    <source>
        <dbReference type="EMBL" id="KAJ7030321.1"/>
    </source>
</evidence>
<evidence type="ECO:0000313" key="3">
    <source>
        <dbReference type="Proteomes" id="UP001218188"/>
    </source>
</evidence>
<feature type="domain" description="Poly(A) polymerase central" evidence="1">
    <location>
        <begin position="25"/>
        <end position="69"/>
    </location>
</feature>
<gene>
    <name evidence="2" type="ORF">C8F04DRAFT_735615</name>
</gene>
<reference evidence="2" key="1">
    <citation type="submission" date="2023-03" db="EMBL/GenBank/DDBJ databases">
        <title>Massive genome expansion in bonnet fungi (Mycena s.s.) driven by repeated elements and novel gene families across ecological guilds.</title>
        <authorList>
            <consortium name="Lawrence Berkeley National Laboratory"/>
            <person name="Harder C.B."/>
            <person name="Miyauchi S."/>
            <person name="Viragh M."/>
            <person name="Kuo A."/>
            <person name="Thoen E."/>
            <person name="Andreopoulos B."/>
            <person name="Lu D."/>
            <person name="Skrede I."/>
            <person name="Drula E."/>
            <person name="Henrissat B."/>
            <person name="Morin E."/>
            <person name="Kohler A."/>
            <person name="Barry K."/>
            <person name="LaButti K."/>
            <person name="Morin E."/>
            <person name="Salamov A."/>
            <person name="Lipzen A."/>
            <person name="Mereny Z."/>
            <person name="Hegedus B."/>
            <person name="Baldrian P."/>
            <person name="Stursova M."/>
            <person name="Weitz H."/>
            <person name="Taylor A."/>
            <person name="Grigoriev I.V."/>
            <person name="Nagy L.G."/>
            <person name="Martin F."/>
            <person name="Kauserud H."/>
        </authorList>
    </citation>
    <scope>NUCLEOTIDE SEQUENCE</scope>
    <source>
        <strain evidence="2">CBHHK200</strain>
    </source>
</reference>
<keyword evidence="3" id="KW-1185">Reference proteome</keyword>
<protein>
    <recommendedName>
        <fullName evidence="1">Poly(A) polymerase central domain-containing protein</fullName>
    </recommendedName>
</protein>
<dbReference type="InterPro" id="IPR007012">
    <property type="entry name" value="PolA_pol_cen_dom"/>
</dbReference>
<dbReference type="Proteomes" id="UP001218188">
    <property type="component" value="Unassembled WGS sequence"/>
</dbReference>
<accession>A0AAD6X0I1</accession>
<dbReference type="AlphaFoldDB" id="A0AAD6X0I1"/>
<dbReference type="SUPFAM" id="SSF81631">
    <property type="entry name" value="PAP/OAS1 substrate-binding domain"/>
    <property type="match status" value="1"/>
</dbReference>